<feature type="transmembrane region" description="Helical" evidence="7">
    <location>
        <begin position="590"/>
        <end position="610"/>
    </location>
</feature>
<dbReference type="Gene3D" id="1.10.3720.10">
    <property type="entry name" value="MetI-like"/>
    <property type="match status" value="1"/>
</dbReference>
<accession>A0A518EVZ3</accession>
<dbReference type="SUPFAM" id="SSF161098">
    <property type="entry name" value="MetI-like"/>
    <property type="match status" value="1"/>
</dbReference>
<evidence type="ECO:0000256" key="6">
    <source>
        <dbReference type="ARBA" id="ARBA00023136"/>
    </source>
</evidence>
<feature type="transmembrane region" description="Helical" evidence="7">
    <location>
        <begin position="269"/>
        <end position="288"/>
    </location>
</feature>
<feature type="transmembrane region" description="Helical" evidence="7">
    <location>
        <begin position="484"/>
        <end position="506"/>
    </location>
</feature>
<evidence type="ECO:0000256" key="7">
    <source>
        <dbReference type="RuleBase" id="RU363032"/>
    </source>
</evidence>
<keyword evidence="4 7" id="KW-0812">Transmembrane</keyword>
<dbReference type="InterPro" id="IPR035906">
    <property type="entry name" value="MetI-like_sf"/>
</dbReference>
<evidence type="ECO:0000313" key="9">
    <source>
        <dbReference type="EMBL" id="QDV08259.1"/>
    </source>
</evidence>
<dbReference type="InterPro" id="IPR000515">
    <property type="entry name" value="MetI-like"/>
</dbReference>
<dbReference type="Proteomes" id="UP000320390">
    <property type="component" value="Chromosome"/>
</dbReference>
<evidence type="ECO:0000256" key="1">
    <source>
        <dbReference type="ARBA" id="ARBA00004651"/>
    </source>
</evidence>
<evidence type="ECO:0000259" key="8">
    <source>
        <dbReference type="PROSITE" id="PS50928"/>
    </source>
</evidence>
<dbReference type="PANTHER" id="PTHR43386">
    <property type="entry name" value="OLIGOPEPTIDE TRANSPORT SYSTEM PERMEASE PROTEIN APPC"/>
    <property type="match status" value="1"/>
</dbReference>
<dbReference type="GO" id="GO:0005886">
    <property type="term" value="C:plasma membrane"/>
    <property type="evidence" value="ECO:0007669"/>
    <property type="project" value="UniProtKB-SubCell"/>
</dbReference>
<comment type="similarity">
    <text evidence="7">Belongs to the binding-protein-dependent transport system permease family.</text>
</comment>
<dbReference type="OrthoDB" id="9797852at2"/>
<evidence type="ECO:0000256" key="2">
    <source>
        <dbReference type="ARBA" id="ARBA00022448"/>
    </source>
</evidence>
<dbReference type="PROSITE" id="PS50928">
    <property type="entry name" value="ABC_TM1"/>
    <property type="match status" value="1"/>
</dbReference>
<dbReference type="AlphaFoldDB" id="A0A518EVZ3"/>
<evidence type="ECO:0000256" key="3">
    <source>
        <dbReference type="ARBA" id="ARBA00022475"/>
    </source>
</evidence>
<dbReference type="EMBL" id="CP036434">
    <property type="protein sequence ID" value="QDV08259.1"/>
    <property type="molecule type" value="Genomic_DNA"/>
</dbReference>
<dbReference type="GO" id="GO:0055085">
    <property type="term" value="P:transmembrane transport"/>
    <property type="evidence" value="ECO:0007669"/>
    <property type="project" value="InterPro"/>
</dbReference>
<feature type="transmembrane region" description="Helical" evidence="7">
    <location>
        <begin position="545"/>
        <end position="570"/>
    </location>
</feature>
<sequence>MASDQVELMAAGDPQGAASSGGGVAPEGAEFAAEYSKDYWDLVFEQLGKRTLFKLSMAFLTLLYGIAVFAPVIANDKPYVIESVDLNGYGRALRLLRTTASGAAQLSALSDADYANTRGKVDSAPPTRVAAAEVELEAARDRLAVLQLALSDEDRAKIEPYRTAFESGIEALKSGDDALAGERLDEAKDLGKDLRKSLEALDPAKPDGGGVALVGRKAFPLAQSMAPWEAALMTLWILVASWPVWNWIVNRLFLRGNRDRIRAARKFKLLGCLAIVAASSVVWFARFGNVAEFDAVDYKAELTSGNRVLVQDGKTIADLIADPETATGSVSWAPINFGFAELHEPEKYRPPTWTAKAEIDPETGERVFYKAMKAESEAAPIAARPVEIRVGEPELNSPMRRPLGTDESGRDVLSRMIWGGRVSLSVGILSAALLTIIGVVIGSIAGFFGGWVDVGIMRTIEVLQSIPAFFLILLALAFTDPETLNPMFAIVIVIAIVRWTGVARLVRGEFLRLREQEFVVAARALGFSSARTIFRHVLPNAMSPVLVAAAFSVAAGILTESAVSFLGFGIQEPQASWGSIVNESRSADHWWIQLFPGLAIFMTVTCYNLVGDAIRDAMDPKMKV</sequence>
<feature type="transmembrane region" description="Helical" evidence="7">
    <location>
        <begin position="460"/>
        <end position="478"/>
    </location>
</feature>
<gene>
    <name evidence="9" type="primary">oppC_1</name>
    <name evidence="9" type="ORF">Poly30_37950</name>
</gene>
<keyword evidence="10" id="KW-1185">Reference proteome</keyword>
<organism evidence="9 10">
    <name type="scientific">Saltatorellus ferox</name>
    <dbReference type="NCBI Taxonomy" id="2528018"/>
    <lineage>
        <taxon>Bacteria</taxon>
        <taxon>Pseudomonadati</taxon>
        <taxon>Planctomycetota</taxon>
        <taxon>Planctomycetia</taxon>
        <taxon>Planctomycetia incertae sedis</taxon>
        <taxon>Saltatorellus</taxon>
    </lineage>
</organism>
<feature type="domain" description="ABC transmembrane type-1" evidence="8">
    <location>
        <begin position="420"/>
        <end position="611"/>
    </location>
</feature>
<keyword evidence="6 7" id="KW-0472">Membrane</keyword>
<keyword evidence="5 7" id="KW-1133">Transmembrane helix</keyword>
<name>A0A518EVZ3_9BACT</name>
<dbReference type="InterPro" id="IPR050366">
    <property type="entry name" value="BP-dependent_transpt_permease"/>
</dbReference>
<dbReference type="RefSeq" id="WP_145200587.1">
    <property type="nucleotide sequence ID" value="NZ_CP036434.1"/>
</dbReference>
<proteinExistence type="inferred from homology"/>
<feature type="transmembrane region" description="Helical" evidence="7">
    <location>
        <begin position="230"/>
        <end position="248"/>
    </location>
</feature>
<dbReference type="PANTHER" id="PTHR43386:SF1">
    <property type="entry name" value="D,D-DIPEPTIDE TRANSPORT SYSTEM PERMEASE PROTEIN DDPC-RELATED"/>
    <property type="match status" value="1"/>
</dbReference>
<dbReference type="CDD" id="cd06261">
    <property type="entry name" value="TM_PBP2"/>
    <property type="match status" value="1"/>
</dbReference>
<feature type="transmembrane region" description="Helical" evidence="7">
    <location>
        <begin position="422"/>
        <end position="448"/>
    </location>
</feature>
<dbReference type="Pfam" id="PF00528">
    <property type="entry name" value="BPD_transp_1"/>
    <property type="match status" value="1"/>
</dbReference>
<feature type="transmembrane region" description="Helical" evidence="7">
    <location>
        <begin position="52"/>
        <end position="74"/>
    </location>
</feature>
<keyword evidence="2 7" id="KW-0813">Transport</keyword>
<evidence type="ECO:0000313" key="10">
    <source>
        <dbReference type="Proteomes" id="UP000320390"/>
    </source>
</evidence>
<evidence type="ECO:0000256" key="5">
    <source>
        <dbReference type="ARBA" id="ARBA00022989"/>
    </source>
</evidence>
<evidence type="ECO:0000256" key="4">
    <source>
        <dbReference type="ARBA" id="ARBA00022692"/>
    </source>
</evidence>
<protein>
    <submittedName>
        <fullName evidence="9">Oligopeptide transport system permease protein OppC</fullName>
    </submittedName>
</protein>
<reference evidence="9 10" key="1">
    <citation type="submission" date="2019-02" db="EMBL/GenBank/DDBJ databases">
        <title>Deep-cultivation of Planctomycetes and their phenomic and genomic characterization uncovers novel biology.</title>
        <authorList>
            <person name="Wiegand S."/>
            <person name="Jogler M."/>
            <person name="Boedeker C."/>
            <person name="Pinto D."/>
            <person name="Vollmers J."/>
            <person name="Rivas-Marin E."/>
            <person name="Kohn T."/>
            <person name="Peeters S.H."/>
            <person name="Heuer A."/>
            <person name="Rast P."/>
            <person name="Oberbeckmann S."/>
            <person name="Bunk B."/>
            <person name="Jeske O."/>
            <person name="Meyerdierks A."/>
            <person name="Storesund J.E."/>
            <person name="Kallscheuer N."/>
            <person name="Luecker S."/>
            <person name="Lage O.M."/>
            <person name="Pohl T."/>
            <person name="Merkel B.J."/>
            <person name="Hornburger P."/>
            <person name="Mueller R.-W."/>
            <person name="Bruemmer F."/>
            <person name="Labrenz M."/>
            <person name="Spormann A.M."/>
            <person name="Op den Camp H."/>
            <person name="Overmann J."/>
            <person name="Amann R."/>
            <person name="Jetten M.S.M."/>
            <person name="Mascher T."/>
            <person name="Medema M.H."/>
            <person name="Devos D.P."/>
            <person name="Kaster A.-K."/>
            <person name="Ovreas L."/>
            <person name="Rohde M."/>
            <person name="Galperin M.Y."/>
            <person name="Jogler C."/>
        </authorList>
    </citation>
    <scope>NUCLEOTIDE SEQUENCE [LARGE SCALE GENOMIC DNA]</scope>
    <source>
        <strain evidence="9 10">Poly30</strain>
    </source>
</reference>
<comment type="subcellular location">
    <subcellularLocation>
        <location evidence="1 7">Cell membrane</location>
        <topology evidence="1 7">Multi-pass membrane protein</topology>
    </subcellularLocation>
</comment>
<keyword evidence="3" id="KW-1003">Cell membrane</keyword>